<evidence type="ECO:0000313" key="2">
    <source>
        <dbReference type="EMBL" id="CDY10316.1"/>
    </source>
</evidence>
<dbReference type="Gramene" id="CDY10316">
    <property type="protein sequence ID" value="CDY10316"/>
    <property type="gene ID" value="GSBRNA2T00032174001"/>
</dbReference>
<proteinExistence type="predicted"/>
<evidence type="ECO:0000313" key="3">
    <source>
        <dbReference type="Proteomes" id="UP000028999"/>
    </source>
</evidence>
<feature type="region of interest" description="Disordered" evidence="1">
    <location>
        <begin position="1"/>
        <end position="21"/>
    </location>
</feature>
<dbReference type="Proteomes" id="UP000028999">
    <property type="component" value="Unassembled WGS sequence"/>
</dbReference>
<dbReference type="EMBL" id="LK032002">
    <property type="protein sequence ID" value="CDY10316.1"/>
    <property type="molecule type" value="Genomic_DNA"/>
</dbReference>
<organism evidence="2 3">
    <name type="scientific">Brassica napus</name>
    <name type="common">Rape</name>
    <dbReference type="NCBI Taxonomy" id="3708"/>
    <lineage>
        <taxon>Eukaryota</taxon>
        <taxon>Viridiplantae</taxon>
        <taxon>Streptophyta</taxon>
        <taxon>Embryophyta</taxon>
        <taxon>Tracheophyta</taxon>
        <taxon>Spermatophyta</taxon>
        <taxon>Magnoliopsida</taxon>
        <taxon>eudicotyledons</taxon>
        <taxon>Gunneridae</taxon>
        <taxon>Pentapetalae</taxon>
        <taxon>rosids</taxon>
        <taxon>malvids</taxon>
        <taxon>Brassicales</taxon>
        <taxon>Brassicaceae</taxon>
        <taxon>Brassiceae</taxon>
        <taxon>Brassica</taxon>
    </lineage>
</organism>
<reference evidence="2 3" key="1">
    <citation type="journal article" date="2014" name="Science">
        <title>Plant genetics. Early allopolyploid evolution in the post-Neolithic Brassica napus oilseed genome.</title>
        <authorList>
            <person name="Chalhoub B."/>
            <person name="Denoeud F."/>
            <person name="Liu S."/>
            <person name="Parkin I.A."/>
            <person name="Tang H."/>
            <person name="Wang X."/>
            <person name="Chiquet J."/>
            <person name="Belcram H."/>
            <person name="Tong C."/>
            <person name="Samans B."/>
            <person name="Correa M."/>
            <person name="Da Silva C."/>
            <person name="Just J."/>
            <person name="Falentin C."/>
            <person name="Koh C.S."/>
            <person name="Le Clainche I."/>
            <person name="Bernard M."/>
            <person name="Bento P."/>
            <person name="Noel B."/>
            <person name="Labadie K."/>
            <person name="Alberti A."/>
            <person name="Charles M."/>
            <person name="Arnaud D."/>
            <person name="Guo H."/>
            <person name="Daviaud C."/>
            <person name="Alamery S."/>
            <person name="Jabbari K."/>
            <person name="Zhao M."/>
            <person name="Edger P.P."/>
            <person name="Chelaifa H."/>
            <person name="Tack D."/>
            <person name="Lassalle G."/>
            <person name="Mestiri I."/>
            <person name="Schnel N."/>
            <person name="Le Paslier M.C."/>
            <person name="Fan G."/>
            <person name="Renault V."/>
            <person name="Bayer P.E."/>
            <person name="Golicz A.A."/>
            <person name="Manoli S."/>
            <person name="Lee T.H."/>
            <person name="Thi V.H."/>
            <person name="Chalabi S."/>
            <person name="Hu Q."/>
            <person name="Fan C."/>
            <person name="Tollenaere R."/>
            <person name="Lu Y."/>
            <person name="Battail C."/>
            <person name="Shen J."/>
            <person name="Sidebottom C.H."/>
            <person name="Wang X."/>
            <person name="Canaguier A."/>
            <person name="Chauveau A."/>
            <person name="Berard A."/>
            <person name="Deniot G."/>
            <person name="Guan M."/>
            <person name="Liu Z."/>
            <person name="Sun F."/>
            <person name="Lim Y.P."/>
            <person name="Lyons E."/>
            <person name="Town C.D."/>
            <person name="Bancroft I."/>
            <person name="Wang X."/>
            <person name="Meng J."/>
            <person name="Ma J."/>
            <person name="Pires J.C."/>
            <person name="King G.J."/>
            <person name="Brunel D."/>
            <person name="Delourme R."/>
            <person name="Renard M."/>
            <person name="Aury J.M."/>
            <person name="Adams K.L."/>
            <person name="Batley J."/>
            <person name="Snowdon R.J."/>
            <person name="Tost J."/>
            <person name="Edwards D."/>
            <person name="Zhou Y."/>
            <person name="Hua W."/>
            <person name="Sharpe A.G."/>
            <person name="Paterson A.H."/>
            <person name="Guan C."/>
            <person name="Wincker P."/>
        </authorList>
    </citation>
    <scope>NUCLEOTIDE SEQUENCE [LARGE SCALE GENOMIC DNA]</scope>
    <source>
        <strain evidence="3">cv. Darmor-bzh</strain>
    </source>
</reference>
<evidence type="ECO:0000256" key="1">
    <source>
        <dbReference type="SAM" id="MobiDB-lite"/>
    </source>
</evidence>
<dbReference type="PaxDb" id="3708-A0A078FA84"/>
<keyword evidence="3" id="KW-1185">Reference proteome</keyword>
<gene>
    <name evidence="2" type="primary">BnaC05g29630D</name>
    <name evidence="2" type="ORF">GSBRNA2T00032174001</name>
</gene>
<protein>
    <submittedName>
        <fullName evidence="2">BnaC05g29630D protein</fullName>
    </submittedName>
</protein>
<name>A0A078FA84_BRANA</name>
<sequence>MGTRRSPPKTSSDSLKDNQNRRGVQCCYLHDQPRGGINVHIRSKEASRWSCSCSRNHDQAQFQESQRRATSLESL</sequence>
<dbReference type="AlphaFoldDB" id="A0A078FA84"/>
<accession>A0A078FA84</accession>